<proteinExistence type="inferred from homology"/>
<feature type="domain" description="TSCPD" evidence="6">
    <location>
        <begin position="3"/>
        <end position="77"/>
    </location>
</feature>
<evidence type="ECO:0000256" key="3">
    <source>
        <dbReference type="ARBA" id="ARBA00022634"/>
    </source>
</evidence>
<dbReference type="InterPro" id="IPR024434">
    <property type="entry name" value="TSCPD_dom"/>
</dbReference>
<organism evidence="7 8">
    <name type="scientific">Clostridium malenominatum</name>
    <dbReference type="NCBI Taxonomy" id="1539"/>
    <lineage>
        <taxon>Bacteria</taxon>
        <taxon>Bacillati</taxon>
        <taxon>Bacillota</taxon>
        <taxon>Clostridia</taxon>
        <taxon>Eubacteriales</taxon>
        <taxon>Clostridiaceae</taxon>
        <taxon>Clostridium</taxon>
    </lineage>
</organism>
<dbReference type="InterPro" id="IPR023806">
    <property type="entry name" value="CHP03905"/>
</dbReference>
<keyword evidence="3" id="KW-0237">DNA synthesis</keyword>
<comment type="catalytic activity">
    <reaction evidence="5">
        <text>a 2'-deoxyribonucleoside 5'-diphosphate + [thioredoxin]-disulfide + H2O = a ribonucleoside 5'-diphosphate + [thioredoxin]-dithiol</text>
        <dbReference type="Rhea" id="RHEA:23252"/>
        <dbReference type="Rhea" id="RHEA-COMP:10698"/>
        <dbReference type="Rhea" id="RHEA-COMP:10700"/>
        <dbReference type="ChEBI" id="CHEBI:15377"/>
        <dbReference type="ChEBI" id="CHEBI:29950"/>
        <dbReference type="ChEBI" id="CHEBI:50058"/>
        <dbReference type="ChEBI" id="CHEBI:57930"/>
        <dbReference type="ChEBI" id="CHEBI:73316"/>
        <dbReference type="EC" id="1.17.4.1"/>
    </reaction>
</comment>
<evidence type="ECO:0000259" key="6">
    <source>
        <dbReference type="Pfam" id="PF12637"/>
    </source>
</evidence>
<name>A0ABP3TUH4_9CLOT</name>
<evidence type="ECO:0000256" key="5">
    <source>
        <dbReference type="ARBA" id="ARBA00047754"/>
    </source>
</evidence>
<dbReference type="EMBL" id="BAAACF010000001">
    <property type="protein sequence ID" value="GAA0718244.1"/>
    <property type="molecule type" value="Genomic_DNA"/>
</dbReference>
<dbReference type="RefSeq" id="WP_343766130.1">
    <property type="nucleotide sequence ID" value="NZ_BAAACF010000001.1"/>
</dbReference>
<protein>
    <recommendedName>
        <fullName evidence="2">ribonucleoside-diphosphate reductase</fullName>
        <ecNumber evidence="2">1.17.4.1</ecNumber>
    </recommendedName>
</protein>
<evidence type="ECO:0000313" key="8">
    <source>
        <dbReference type="Proteomes" id="UP001500339"/>
    </source>
</evidence>
<dbReference type="Pfam" id="PF12637">
    <property type="entry name" value="TSCPD"/>
    <property type="match status" value="1"/>
</dbReference>
<gene>
    <name evidence="7" type="ORF">GCM10008905_04740</name>
</gene>
<sequence length="83" mass="9069">MYTYQTSGVCARKINFDIKDDKIINVEFVGGCNGNLKGISSLIEGMNVQEVISRLKGLTCGGRSTSCPDQLVKAILEKLEDKL</sequence>
<accession>A0ABP3TUH4</accession>
<dbReference type="NCBIfam" id="TIGR03905">
    <property type="entry name" value="TIGR03905_4_Cys"/>
    <property type="match status" value="1"/>
</dbReference>
<comment type="similarity">
    <text evidence="1">Belongs to the ribonucleoside diphosphate reductase class-2 family.</text>
</comment>
<evidence type="ECO:0000256" key="2">
    <source>
        <dbReference type="ARBA" id="ARBA00012274"/>
    </source>
</evidence>
<evidence type="ECO:0000256" key="1">
    <source>
        <dbReference type="ARBA" id="ARBA00007405"/>
    </source>
</evidence>
<keyword evidence="4" id="KW-0547">Nucleotide-binding</keyword>
<keyword evidence="8" id="KW-1185">Reference proteome</keyword>
<dbReference type="Proteomes" id="UP001500339">
    <property type="component" value="Unassembled WGS sequence"/>
</dbReference>
<evidence type="ECO:0000256" key="4">
    <source>
        <dbReference type="ARBA" id="ARBA00022741"/>
    </source>
</evidence>
<reference evidence="8" key="1">
    <citation type="journal article" date="2019" name="Int. J. Syst. Evol. Microbiol.">
        <title>The Global Catalogue of Microorganisms (GCM) 10K type strain sequencing project: providing services to taxonomists for standard genome sequencing and annotation.</title>
        <authorList>
            <consortium name="The Broad Institute Genomics Platform"/>
            <consortium name="The Broad Institute Genome Sequencing Center for Infectious Disease"/>
            <person name="Wu L."/>
            <person name="Ma J."/>
        </authorList>
    </citation>
    <scope>NUCLEOTIDE SEQUENCE [LARGE SCALE GENOMIC DNA]</scope>
    <source>
        <strain evidence="8">JCM 1405</strain>
    </source>
</reference>
<dbReference type="EC" id="1.17.4.1" evidence="2"/>
<comment type="caution">
    <text evidence="7">The sequence shown here is derived from an EMBL/GenBank/DDBJ whole genome shotgun (WGS) entry which is preliminary data.</text>
</comment>
<evidence type="ECO:0000313" key="7">
    <source>
        <dbReference type="EMBL" id="GAA0718244.1"/>
    </source>
</evidence>